<dbReference type="Proteomes" id="UP000239899">
    <property type="component" value="Unassembled WGS sequence"/>
</dbReference>
<accession>A0A2P6TT47</accession>
<dbReference type="OrthoDB" id="3647at2759"/>
<evidence type="ECO:0000256" key="1">
    <source>
        <dbReference type="SAM" id="MobiDB-lite"/>
    </source>
</evidence>
<evidence type="ECO:0000313" key="4">
    <source>
        <dbReference type="Proteomes" id="UP000239899"/>
    </source>
</evidence>
<dbReference type="InterPro" id="IPR050508">
    <property type="entry name" value="Methyltransf_Superfamily"/>
</dbReference>
<organism evidence="3 4">
    <name type="scientific">Chlorella sorokiniana</name>
    <name type="common">Freshwater green alga</name>
    <dbReference type="NCBI Taxonomy" id="3076"/>
    <lineage>
        <taxon>Eukaryota</taxon>
        <taxon>Viridiplantae</taxon>
        <taxon>Chlorophyta</taxon>
        <taxon>core chlorophytes</taxon>
        <taxon>Trebouxiophyceae</taxon>
        <taxon>Chlorellales</taxon>
        <taxon>Chlorellaceae</taxon>
        <taxon>Chlorella clade</taxon>
        <taxon>Chlorella</taxon>
    </lineage>
</organism>
<dbReference type="Pfam" id="PF08241">
    <property type="entry name" value="Methyltransf_11"/>
    <property type="match status" value="1"/>
</dbReference>
<dbReference type="PANTHER" id="PTHR42912">
    <property type="entry name" value="METHYLTRANSFERASE"/>
    <property type="match status" value="1"/>
</dbReference>
<feature type="domain" description="Methyltransferase type 11" evidence="2">
    <location>
        <begin position="347"/>
        <end position="460"/>
    </location>
</feature>
<comment type="caution">
    <text evidence="3">The sequence shown here is derived from an EMBL/GenBank/DDBJ whole genome shotgun (WGS) entry which is preliminary data.</text>
</comment>
<dbReference type="Gene3D" id="3.40.50.150">
    <property type="entry name" value="Vaccinia Virus protein VP39"/>
    <property type="match status" value="1"/>
</dbReference>
<protein>
    <submittedName>
        <fullName evidence="3">Ubiquinone biosynthesis methyltransferase</fullName>
    </submittedName>
</protein>
<proteinExistence type="predicted"/>
<evidence type="ECO:0000259" key="2">
    <source>
        <dbReference type="Pfam" id="PF08241"/>
    </source>
</evidence>
<gene>
    <name evidence="3" type="ORF">C2E21_4302</name>
</gene>
<keyword evidence="3" id="KW-0808">Transferase</keyword>
<dbReference type="SUPFAM" id="SSF53335">
    <property type="entry name" value="S-adenosyl-L-methionine-dependent methyltransferases"/>
    <property type="match status" value="1"/>
</dbReference>
<dbReference type="CDD" id="cd02440">
    <property type="entry name" value="AdoMet_MTases"/>
    <property type="match status" value="1"/>
</dbReference>
<evidence type="ECO:0000313" key="3">
    <source>
        <dbReference type="EMBL" id="PRW57236.1"/>
    </source>
</evidence>
<sequence length="553" mass="60243">MRTATRQAPQEMKALQLAVGGARATAALRRGRLVQRRGLRPAPVQAVLEEIVTTEDERLRVAEVAAALDRRLARDFGSGSGSNGNGNGNGSAASAAATEQVVSPGDDDRTRFQLHWSVDMWQSFYPSKWVEGLDDPNTPVPDRIRQFTETLTNAVSTAGILGSSETARYWAYHLSRTGFFVVQGLAGLLASRASNGTDGPSPLLRSTRGVAGPLTEAMLMFYQDHELIKEGKYALPWDMTTSGHRQFNPLYVLQRSAAFLNEASQTLRRRGEGRNDPIWLKSGLLPDYYADGFHYQTDGWLSSRSAKVYETSTETLFVGRQDAMQRGTLVPLRDFMAGKDASQMTALEVAAGTGRFATYVKDNYPGLQLTVSDLSPFYLAEARSNMAYWKRMRAPDAQLGGVDGAGVTFLQTAAEKLDVPDNSQDIVYCVYLFHELPLSAQRAAAAEMARVVKPGGIVILTDSVQDGDRGAYQTLGNFGDFQEPFYRDYIKTPLGPMFEAAGLKCDMKLVGSSSKTLTFYKPAEDDKFAAAGTAQAAAQAAAQEVAVEGLQDE</sequence>
<feature type="compositionally biased region" description="Gly residues" evidence="1">
    <location>
        <begin position="78"/>
        <end position="89"/>
    </location>
</feature>
<dbReference type="STRING" id="3076.A0A2P6TT47"/>
<dbReference type="InterPro" id="IPR029063">
    <property type="entry name" value="SAM-dependent_MTases_sf"/>
</dbReference>
<dbReference type="PANTHER" id="PTHR42912:SF81">
    <property type="entry name" value="METHYLTRANSFERASE DOMAIN-CONTAINING PROTEIN"/>
    <property type="match status" value="1"/>
</dbReference>
<dbReference type="AlphaFoldDB" id="A0A2P6TT47"/>
<name>A0A2P6TT47_CHLSO</name>
<keyword evidence="3" id="KW-0830">Ubiquinone</keyword>
<dbReference type="GO" id="GO:0032259">
    <property type="term" value="P:methylation"/>
    <property type="evidence" value="ECO:0007669"/>
    <property type="project" value="UniProtKB-KW"/>
</dbReference>
<dbReference type="EMBL" id="LHPG02000007">
    <property type="protein sequence ID" value="PRW57236.1"/>
    <property type="molecule type" value="Genomic_DNA"/>
</dbReference>
<feature type="region of interest" description="Disordered" evidence="1">
    <location>
        <begin position="75"/>
        <end position="106"/>
    </location>
</feature>
<keyword evidence="4" id="KW-1185">Reference proteome</keyword>
<keyword evidence="3" id="KW-0489">Methyltransferase</keyword>
<dbReference type="InterPro" id="IPR013216">
    <property type="entry name" value="Methyltransf_11"/>
</dbReference>
<reference evidence="3 4" key="1">
    <citation type="journal article" date="2018" name="Plant J.">
        <title>Genome sequences of Chlorella sorokiniana UTEX 1602 and Micractinium conductrix SAG 241.80: implications to maltose excretion by a green alga.</title>
        <authorList>
            <person name="Arriola M.B."/>
            <person name="Velmurugan N."/>
            <person name="Zhang Y."/>
            <person name="Plunkett M.H."/>
            <person name="Hondzo H."/>
            <person name="Barney B.M."/>
        </authorList>
    </citation>
    <scope>NUCLEOTIDE SEQUENCE [LARGE SCALE GENOMIC DNA]</scope>
    <source>
        <strain evidence="4">UTEX 1602</strain>
    </source>
</reference>
<dbReference type="GO" id="GO:0008757">
    <property type="term" value="F:S-adenosylmethionine-dependent methyltransferase activity"/>
    <property type="evidence" value="ECO:0007669"/>
    <property type="project" value="InterPro"/>
</dbReference>